<evidence type="ECO:0000313" key="9">
    <source>
        <dbReference type="Proteomes" id="UP000440224"/>
    </source>
</evidence>
<dbReference type="SUPFAM" id="SSF57196">
    <property type="entry name" value="EGF/Laminin"/>
    <property type="match status" value="2"/>
</dbReference>
<dbReference type="Pfam" id="PF12947">
    <property type="entry name" value="EGF_3"/>
    <property type="match status" value="2"/>
</dbReference>
<dbReference type="AlphaFoldDB" id="A0A6N7Q095"/>
<accession>A0A6N7Q095</accession>
<feature type="domain" description="EGF-like" evidence="6">
    <location>
        <begin position="92"/>
        <end position="132"/>
    </location>
</feature>
<dbReference type="InterPro" id="IPR000152">
    <property type="entry name" value="EGF-type_Asp/Asn_hydroxyl_site"/>
</dbReference>
<name>A0A6N7Q095_9BACT</name>
<dbReference type="NCBIfam" id="TIGR02232">
    <property type="entry name" value="myxo_disulf_rpt"/>
    <property type="match status" value="3"/>
</dbReference>
<keyword evidence="3" id="KW-0677">Repeat</keyword>
<dbReference type="PANTHER" id="PTHR24042">
    <property type="entry name" value="NEL HOMOLOG"/>
    <property type="match status" value="1"/>
</dbReference>
<proteinExistence type="predicted"/>
<evidence type="ECO:0000259" key="7">
    <source>
        <dbReference type="PROSITE" id="PS50214"/>
    </source>
</evidence>
<dbReference type="CDD" id="cd00054">
    <property type="entry name" value="EGF_CA"/>
    <property type="match status" value="2"/>
</dbReference>
<evidence type="ECO:0000259" key="6">
    <source>
        <dbReference type="PROSITE" id="PS50026"/>
    </source>
</evidence>
<evidence type="ECO:0000256" key="4">
    <source>
        <dbReference type="ARBA" id="ARBA00023157"/>
    </source>
</evidence>
<dbReference type="EMBL" id="WJIE01000010">
    <property type="protein sequence ID" value="MRG96160.1"/>
    <property type="molecule type" value="Genomic_DNA"/>
</dbReference>
<keyword evidence="4" id="KW-1015">Disulfide bond</keyword>
<keyword evidence="1" id="KW-0245">EGF-like domain</keyword>
<evidence type="ECO:0000256" key="1">
    <source>
        <dbReference type="ARBA" id="ARBA00022536"/>
    </source>
</evidence>
<dbReference type="Gene3D" id="2.10.25.10">
    <property type="entry name" value="Laminin"/>
    <property type="match status" value="2"/>
</dbReference>
<evidence type="ECO:0000256" key="3">
    <source>
        <dbReference type="ARBA" id="ARBA00022737"/>
    </source>
</evidence>
<dbReference type="PANTHER" id="PTHR24042:SF5">
    <property type="entry name" value="EGF-LIKE CALCIUM-BINDING DOMAIN-CONTAINING PROTEIN"/>
    <property type="match status" value="1"/>
</dbReference>
<keyword evidence="2" id="KW-0732">Signal</keyword>
<dbReference type="PROSITE" id="PS01186">
    <property type="entry name" value="EGF_2"/>
    <property type="match status" value="2"/>
</dbReference>
<keyword evidence="9" id="KW-1185">Reference proteome</keyword>
<feature type="domain" description="Disintegrin" evidence="7">
    <location>
        <begin position="46"/>
        <end position="152"/>
    </location>
</feature>
<protein>
    <submittedName>
        <fullName evidence="8">DUF4215 domain-containing protein</fullName>
    </submittedName>
</protein>
<dbReference type="OrthoDB" id="5514547at2"/>
<gene>
    <name evidence="8" type="ORF">GF068_30190</name>
</gene>
<feature type="domain" description="EGF-like" evidence="6">
    <location>
        <begin position="133"/>
        <end position="173"/>
    </location>
</feature>
<evidence type="ECO:0000313" key="8">
    <source>
        <dbReference type="EMBL" id="MRG96160.1"/>
    </source>
</evidence>
<dbReference type="InterPro" id="IPR001762">
    <property type="entry name" value="Disintegrin_dom"/>
</dbReference>
<evidence type="ECO:0000256" key="5">
    <source>
        <dbReference type="ARBA" id="ARBA00023180"/>
    </source>
</evidence>
<reference evidence="8 9" key="1">
    <citation type="submission" date="2019-10" db="EMBL/GenBank/DDBJ databases">
        <title>A soil myxobacterium in the family Polyangiaceae.</title>
        <authorList>
            <person name="Li Y."/>
            <person name="Wang J."/>
        </authorList>
    </citation>
    <scope>NUCLEOTIDE SEQUENCE [LARGE SCALE GENOMIC DNA]</scope>
    <source>
        <strain evidence="8 9">DSM 14734</strain>
    </source>
</reference>
<dbReference type="Pfam" id="PF13948">
    <property type="entry name" value="DUF4215"/>
    <property type="match status" value="2"/>
</dbReference>
<comment type="caution">
    <text evidence="8">The sequence shown here is derived from an EMBL/GenBank/DDBJ whole genome shotgun (WGS) entry which is preliminary data.</text>
</comment>
<dbReference type="PROSITE" id="PS00010">
    <property type="entry name" value="ASX_HYDROXYL"/>
    <property type="match status" value="2"/>
</dbReference>
<dbReference type="Proteomes" id="UP000440224">
    <property type="component" value="Unassembled WGS sequence"/>
</dbReference>
<dbReference type="FunFam" id="2.10.25.10:FF:000653">
    <property type="entry name" value="Putative Fibrillin-1"/>
    <property type="match status" value="1"/>
</dbReference>
<dbReference type="PROSITE" id="PS01187">
    <property type="entry name" value="EGF_CA"/>
    <property type="match status" value="1"/>
</dbReference>
<dbReference type="FunFam" id="2.10.25.10:FF:000038">
    <property type="entry name" value="Fibrillin 2"/>
    <property type="match status" value="1"/>
</dbReference>
<dbReference type="PROSITE" id="PS50214">
    <property type="entry name" value="DISINTEGRIN_2"/>
    <property type="match status" value="1"/>
</dbReference>
<dbReference type="GO" id="GO:0008201">
    <property type="term" value="F:heparin binding"/>
    <property type="evidence" value="ECO:0007669"/>
    <property type="project" value="TreeGrafter"/>
</dbReference>
<evidence type="ECO:0000256" key="2">
    <source>
        <dbReference type="ARBA" id="ARBA00022729"/>
    </source>
</evidence>
<sequence length="321" mass="31767">MAGVPSGAAQCVTNADCNDGNPCTTDTCNAPTCSYAPSDAPGCEPLVVCGNGVLEMGEACDDGNTTPGDGCSITCELEPGYTCEVSGMPCVDLDECSLELANCHDDARCENTPGSFTCTCNPGYEGDGVTCADIDECTQGTDDCDEDATCTNTPGSFTCTCNAGFEGNGVSCASLCGDGIVAANEACDDGNTTSGDGCHAMCVVEGGWTCGGAPSVCEAGACGDGILAGVEGCDDGNATSEDGCSSTCVVEEGFACSGVPSTCTPTNPCPDGQCADDPIAEGSCACSVPGSRDSGGDLAFAAGLLSLAVALRRRSSRNTSR</sequence>
<dbReference type="PROSITE" id="PS50026">
    <property type="entry name" value="EGF_3"/>
    <property type="match status" value="2"/>
</dbReference>
<dbReference type="SMART" id="SM00179">
    <property type="entry name" value="EGF_CA"/>
    <property type="match status" value="2"/>
</dbReference>
<dbReference type="InterPro" id="IPR024731">
    <property type="entry name" value="NELL2-like_EGF"/>
</dbReference>
<keyword evidence="5" id="KW-0325">Glycoprotein</keyword>
<dbReference type="GO" id="GO:0005509">
    <property type="term" value="F:calcium ion binding"/>
    <property type="evidence" value="ECO:0007669"/>
    <property type="project" value="InterPro"/>
</dbReference>
<dbReference type="InterPro" id="IPR011936">
    <property type="entry name" value="Myxo_disulph_rpt"/>
</dbReference>
<dbReference type="SMART" id="SM00181">
    <property type="entry name" value="EGF"/>
    <property type="match status" value="2"/>
</dbReference>
<dbReference type="InterPro" id="IPR051586">
    <property type="entry name" value="PKC-binding_NELL"/>
</dbReference>
<dbReference type="InterPro" id="IPR001881">
    <property type="entry name" value="EGF-like_Ca-bd_dom"/>
</dbReference>
<organism evidence="8 9">
    <name type="scientific">Polyangium spumosum</name>
    <dbReference type="NCBI Taxonomy" id="889282"/>
    <lineage>
        <taxon>Bacteria</taxon>
        <taxon>Pseudomonadati</taxon>
        <taxon>Myxococcota</taxon>
        <taxon>Polyangia</taxon>
        <taxon>Polyangiales</taxon>
        <taxon>Polyangiaceae</taxon>
        <taxon>Polyangium</taxon>
    </lineage>
</organism>
<dbReference type="GO" id="GO:0005615">
    <property type="term" value="C:extracellular space"/>
    <property type="evidence" value="ECO:0007669"/>
    <property type="project" value="TreeGrafter"/>
</dbReference>
<dbReference type="InterPro" id="IPR018097">
    <property type="entry name" value="EGF_Ca-bd_CS"/>
</dbReference>
<dbReference type="InterPro" id="IPR000742">
    <property type="entry name" value="EGF"/>
</dbReference>